<dbReference type="InterPro" id="IPR005768">
    <property type="entry name" value="Lys_Arg_Orn-bd"/>
</dbReference>
<dbReference type="Proteomes" id="UP001371218">
    <property type="component" value="Unassembled WGS sequence"/>
</dbReference>
<dbReference type="SMART" id="SM00079">
    <property type="entry name" value="PBPe"/>
    <property type="match status" value="1"/>
</dbReference>
<name>A0ABU9BR06_9BURK</name>
<dbReference type="EMBL" id="JBBUTG010000010">
    <property type="protein sequence ID" value="MEK8032301.1"/>
    <property type="molecule type" value="Genomic_DNA"/>
</dbReference>
<comment type="similarity">
    <text evidence="2 6">Belongs to the bacterial solute-binding protein 3 family.</text>
</comment>
<feature type="signal peptide" evidence="7">
    <location>
        <begin position="1"/>
        <end position="26"/>
    </location>
</feature>
<evidence type="ECO:0000256" key="3">
    <source>
        <dbReference type="ARBA" id="ARBA00022448"/>
    </source>
</evidence>
<keyword evidence="4 7" id="KW-0732">Signal</keyword>
<evidence type="ECO:0000256" key="7">
    <source>
        <dbReference type="SAM" id="SignalP"/>
    </source>
</evidence>
<keyword evidence="5" id="KW-0574">Periplasm</keyword>
<dbReference type="SMART" id="SM00062">
    <property type="entry name" value="PBPb"/>
    <property type="match status" value="1"/>
</dbReference>
<dbReference type="CDD" id="cd13703">
    <property type="entry name" value="PBP2_HisJ_LAO"/>
    <property type="match status" value="1"/>
</dbReference>
<dbReference type="InterPro" id="IPR001638">
    <property type="entry name" value="Solute-binding_3/MltF_N"/>
</dbReference>
<reference evidence="10 11" key="1">
    <citation type="submission" date="2024-04" db="EMBL/GenBank/DDBJ databases">
        <title>Novel species of the genus Ideonella isolated from streams.</title>
        <authorList>
            <person name="Lu H."/>
        </authorList>
    </citation>
    <scope>NUCLEOTIDE SEQUENCE [LARGE SCALE GENOMIC DNA]</scope>
    <source>
        <strain evidence="10 11">DXS29W</strain>
    </source>
</reference>
<dbReference type="InterPro" id="IPR006311">
    <property type="entry name" value="TAT_signal"/>
</dbReference>
<sequence length="264" mass="28587">MTLRRHTLFAAALAALLSVAGPAAQAQAPDWKKVRIAVEGAYPPFSEIGTDGKIKGFDIDIANALCAEMKAECTLVNQEWDGMIPALQARKFDAIVAQMSITEERQKSVLFTNKYSNTPAWLVAKAGTPADQSAAAWKGKRIGVQRTTTHDRFATQHFKDSEIVRYAKQDEIFLDLTAGRIDAVLCDSVAADMGFIKTPSGKGFAQVGPAIDDPKIFGIGAGIAVRKGDTALQQKLNAAIAAIRANGTYKKIQDKYFTFDIYGQ</sequence>
<protein>
    <submittedName>
        <fullName evidence="10">ABC transporter substrate-binding protein</fullName>
    </submittedName>
</protein>
<evidence type="ECO:0000256" key="1">
    <source>
        <dbReference type="ARBA" id="ARBA00004418"/>
    </source>
</evidence>
<proteinExistence type="inferred from homology"/>
<evidence type="ECO:0000313" key="11">
    <source>
        <dbReference type="Proteomes" id="UP001371218"/>
    </source>
</evidence>
<evidence type="ECO:0000259" key="9">
    <source>
        <dbReference type="SMART" id="SM00079"/>
    </source>
</evidence>
<dbReference type="InterPro" id="IPR001320">
    <property type="entry name" value="Iontro_rcpt_C"/>
</dbReference>
<evidence type="ECO:0000256" key="2">
    <source>
        <dbReference type="ARBA" id="ARBA00010333"/>
    </source>
</evidence>
<dbReference type="Pfam" id="PF00497">
    <property type="entry name" value="SBP_bac_3"/>
    <property type="match status" value="1"/>
</dbReference>
<feature type="domain" description="Ionotropic glutamate receptor C-terminal" evidence="9">
    <location>
        <begin position="33"/>
        <end position="259"/>
    </location>
</feature>
<dbReference type="NCBIfam" id="TIGR01096">
    <property type="entry name" value="3A0103s03R"/>
    <property type="match status" value="1"/>
</dbReference>
<evidence type="ECO:0000256" key="4">
    <source>
        <dbReference type="ARBA" id="ARBA00022729"/>
    </source>
</evidence>
<comment type="subcellular location">
    <subcellularLocation>
        <location evidence="1">Periplasm</location>
    </subcellularLocation>
</comment>
<feature type="domain" description="Solute-binding protein family 3/N-terminal" evidence="8">
    <location>
        <begin position="33"/>
        <end position="260"/>
    </location>
</feature>
<dbReference type="SUPFAM" id="SSF53850">
    <property type="entry name" value="Periplasmic binding protein-like II"/>
    <property type="match status" value="1"/>
</dbReference>
<feature type="chain" id="PRO_5045413222" evidence="7">
    <location>
        <begin position="27"/>
        <end position="264"/>
    </location>
</feature>
<dbReference type="PROSITE" id="PS01039">
    <property type="entry name" value="SBP_BACTERIAL_3"/>
    <property type="match status" value="1"/>
</dbReference>
<evidence type="ECO:0000259" key="8">
    <source>
        <dbReference type="SMART" id="SM00062"/>
    </source>
</evidence>
<dbReference type="RefSeq" id="WP_341426723.1">
    <property type="nucleotide sequence ID" value="NZ_JBBUTG010000010.1"/>
</dbReference>
<dbReference type="PANTHER" id="PTHR35936">
    <property type="entry name" value="MEMBRANE-BOUND LYTIC MUREIN TRANSGLYCOSYLASE F"/>
    <property type="match status" value="1"/>
</dbReference>
<evidence type="ECO:0000313" key="10">
    <source>
        <dbReference type="EMBL" id="MEK8032301.1"/>
    </source>
</evidence>
<gene>
    <name evidence="10" type="ORF">AACH06_15840</name>
</gene>
<keyword evidence="3" id="KW-0813">Transport</keyword>
<accession>A0ABU9BR06</accession>
<dbReference type="PANTHER" id="PTHR35936:SF17">
    <property type="entry name" value="ARGININE-BINDING EXTRACELLULAR PROTEIN ARTP"/>
    <property type="match status" value="1"/>
</dbReference>
<evidence type="ECO:0000256" key="6">
    <source>
        <dbReference type="RuleBase" id="RU003744"/>
    </source>
</evidence>
<keyword evidence="11" id="KW-1185">Reference proteome</keyword>
<organism evidence="10 11">
    <name type="scientific">Ideonella lacteola</name>
    <dbReference type="NCBI Taxonomy" id="2984193"/>
    <lineage>
        <taxon>Bacteria</taxon>
        <taxon>Pseudomonadati</taxon>
        <taxon>Pseudomonadota</taxon>
        <taxon>Betaproteobacteria</taxon>
        <taxon>Burkholderiales</taxon>
        <taxon>Sphaerotilaceae</taxon>
        <taxon>Ideonella</taxon>
    </lineage>
</organism>
<dbReference type="Gene3D" id="3.40.190.10">
    <property type="entry name" value="Periplasmic binding protein-like II"/>
    <property type="match status" value="2"/>
</dbReference>
<dbReference type="PROSITE" id="PS51318">
    <property type="entry name" value="TAT"/>
    <property type="match status" value="1"/>
</dbReference>
<evidence type="ECO:0000256" key="5">
    <source>
        <dbReference type="ARBA" id="ARBA00022764"/>
    </source>
</evidence>
<dbReference type="InterPro" id="IPR018313">
    <property type="entry name" value="SBP_3_CS"/>
</dbReference>
<comment type="caution">
    <text evidence="10">The sequence shown here is derived from an EMBL/GenBank/DDBJ whole genome shotgun (WGS) entry which is preliminary data.</text>
</comment>